<keyword evidence="4" id="KW-1185">Reference proteome</keyword>
<dbReference type="InterPro" id="IPR001387">
    <property type="entry name" value="Cro/C1-type_HTH"/>
</dbReference>
<dbReference type="PROSITE" id="PS50943">
    <property type="entry name" value="HTH_CROC1"/>
    <property type="match status" value="1"/>
</dbReference>
<dbReference type="CDD" id="cd00093">
    <property type="entry name" value="HTH_XRE"/>
    <property type="match status" value="1"/>
</dbReference>
<dbReference type="RefSeq" id="WP_007568932.1">
    <property type="nucleotide sequence ID" value="NZ_FNHS01000023.1"/>
</dbReference>
<dbReference type="Pfam" id="PF06114">
    <property type="entry name" value="Peptidase_M78"/>
    <property type="match status" value="1"/>
</dbReference>
<dbReference type="OrthoDB" id="9796786at2"/>
<dbReference type="InterPro" id="IPR052345">
    <property type="entry name" value="Rad_response_metalloprotease"/>
</dbReference>
<name>A0A1H0JPT9_9HYPH</name>
<evidence type="ECO:0000313" key="4">
    <source>
        <dbReference type="Proteomes" id="UP000198704"/>
    </source>
</evidence>
<proteinExistence type="inferred from homology"/>
<dbReference type="AlphaFoldDB" id="A0A1H0JPT9"/>
<dbReference type="SMART" id="SM00530">
    <property type="entry name" value="HTH_XRE"/>
    <property type="match status" value="1"/>
</dbReference>
<evidence type="ECO:0000313" key="3">
    <source>
        <dbReference type="EMBL" id="SDO45756.1"/>
    </source>
</evidence>
<dbReference type="EMBL" id="FNHS01000023">
    <property type="protein sequence ID" value="SDO45756.1"/>
    <property type="molecule type" value="Genomic_DNA"/>
</dbReference>
<dbReference type="Gene3D" id="1.10.260.40">
    <property type="entry name" value="lambda repressor-like DNA-binding domains"/>
    <property type="match status" value="1"/>
</dbReference>
<organism evidence="3 4">
    <name type="scientific">Methylobacterium phyllostachyos</name>
    <dbReference type="NCBI Taxonomy" id="582672"/>
    <lineage>
        <taxon>Bacteria</taxon>
        <taxon>Pseudomonadati</taxon>
        <taxon>Pseudomonadota</taxon>
        <taxon>Alphaproteobacteria</taxon>
        <taxon>Hyphomicrobiales</taxon>
        <taxon>Methylobacteriaceae</taxon>
        <taxon>Methylobacterium</taxon>
    </lineage>
</organism>
<dbReference type="InterPro" id="IPR010359">
    <property type="entry name" value="IrrE_HExxH"/>
</dbReference>
<dbReference type="SUPFAM" id="SSF47413">
    <property type="entry name" value="lambda repressor-like DNA-binding domains"/>
    <property type="match status" value="1"/>
</dbReference>
<protein>
    <recommendedName>
        <fullName evidence="2">HTH cro/C1-type domain-containing protein</fullName>
    </recommendedName>
</protein>
<dbReference type="GO" id="GO:0003677">
    <property type="term" value="F:DNA binding"/>
    <property type="evidence" value="ECO:0007669"/>
    <property type="project" value="InterPro"/>
</dbReference>
<dbReference type="PANTHER" id="PTHR43236:SF2">
    <property type="entry name" value="BLL0069 PROTEIN"/>
    <property type="match status" value="1"/>
</dbReference>
<evidence type="ECO:0000256" key="1">
    <source>
        <dbReference type="ARBA" id="ARBA00007227"/>
    </source>
</evidence>
<sequence length="419" mass="45812">MERAENINPSILAWARQSAGLSLEDAASKIGIQPSAVSSAAEKLQALESGERFPTRNQLAKIASVYRRPVVTFYLKQPPAQASRGEDFRTLPFDVPPRESAKLDALLRDIRARQEMVKSILEDEDEAAPLDFVGSATVQQGVQAVIDSIAAKLEIRLDTLSRRNGSADDLFKDLRSRSEHIGVFVLLVGDLGSHHHTISERVFRGFAIADRVAPFVVINDQDAKAARAFTLLHELAHIWLGQTGVSGMVGEGEAKTPQGAIELFCNDVAGRFLLPDQAFAAGPDFTPADLPRAMAAIARMAEAWRVSEPMVAYRMHRMKWISGPAYRDLASQYAARWQGQKARAKDDAKESEGGPSYYTVKQFKLGAALVGLVQRSVRDNLLSHTKAAKVLGVSPGVVEPLIKRYEYARGAMVPGIGRD</sequence>
<accession>A0A1H0JPT9</accession>
<feature type="domain" description="HTH cro/C1-type" evidence="2">
    <location>
        <begin position="15"/>
        <end position="73"/>
    </location>
</feature>
<evidence type="ECO:0000259" key="2">
    <source>
        <dbReference type="PROSITE" id="PS50943"/>
    </source>
</evidence>
<dbReference type="STRING" id="582672.SAMN05216360_12347"/>
<dbReference type="Gene3D" id="1.10.10.2910">
    <property type="match status" value="1"/>
</dbReference>
<reference evidence="4" key="1">
    <citation type="submission" date="2016-10" db="EMBL/GenBank/DDBJ databases">
        <authorList>
            <person name="Varghese N."/>
            <person name="Submissions S."/>
        </authorList>
    </citation>
    <scope>NUCLEOTIDE SEQUENCE [LARGE SCALE GENOMIC DNA]</scope>
    <source>
        <strain evidence="4">BL47</strain>
    </source>
</reference>
<gene>
    <name evidence="3" type="ORF">SAMN05216360_12347</name>
</gene>
<dbReference type="InterPro" id="IPR010982">
    <property type="entry name" value="Lambda_DNA-bd_dom_sf"/>
</dbReference>
<dbReference type="PANTHER" id="PTHR43236">
    <property type="entry name" value="ANTITOXIN HIGA1"/>
    <property type="match status" value="1"/>
</dbReference>
<dbReference type="Proteomes" id="UP000198704">
    <property type="component" value="Unassembled WGS sequence"/>
</dbReference>
<comment type="similarity">
    <text evidence="1">Belongs to the short-chain fatty acyl-CoA assimilation regulator (ScfR) family.</text>
</comment>